<feature type="transmembrane region" description="Helical" evidence="8">
    <location>
        <begin position="831"/>
        <end position="849"/>
    </location>
</feature>
<accession>A0ABS3T165</accession>
<dbReference type="InterPro" id="IPR009057">
    <property type="entry name" value="Homeodomain-like_sf"/>
</dbReference>
<evidence type="ECO:0000256" key="6">
    <source>
        <dbReference type="PROSITE-ProRule" id="PRU00169"/>
    </source>
</evidence>
<organism evidence="12 13">
    <name type="scientific">Winogradskyella pelagia</name>
    <dbReference type="NCBI Taxonomy" id="2819984"/>
    <lineage>
        <taxon>Bacteria</taxon>
        <taxon>Pseudomonadati</taxon>
        <taxon>Bacteroidota</taxon>
        <taxon>Flavobacteriia</taxon>
        <taxon>Flavobacteriales</taxon>
        <taxon>Flavobacteriaceae</taxon>
        <taxon>Winogradskyella</taxon>
    </lineage>
</organism>
<dbReference type="InterPro" id="IPR018060">
    <property type="entry name" value="HTH_AraC"/>
</dbReference>
<dbReference type="InterPro" id="IPR015943">
    <property type="entry name" value="WD40/YVTN_repeat-like_dom_sf"/>
</dbReference>
<feature type="domain" description="HTH araC/xylS-type" evidence="9">
    <location>
        <begin position="1295"/>
        <end position="1394"/>
    </location>
</feature>
<dbReference type="InterPro" id="IPR013783">
    <property type="entry name" value="Ig-like_fold"/>
</dbReference>
<dbReference type="RefSeq" id="WP_208153699.1">
    <property type="nucleotide sequence ID" value="NZ_JAGEVF010000004.1"/>
</dbReference>
<dbReference type="Pfam" id="PF00072">
    <property type="entry name" value="Response_reg"/>
    <property type="match status" value="1"/>
</dbReference>
<keyword evidence="5" id="KW-0804">Transcription</keyword>
<keyword evidence="13" id="KW-1185">Reference proteome</keyword>
<evidence type="ECO:0000256" key="3">
    <source>
        <dbReference type="ARBA" id="ARBA00022553"/>
    </source>
</evidence>
<dbReference type="SUPFAM" id="SSF55874">
    <property type="entry name" value="ATPase domain of HSP90 chaperone/DNA topoisomerase II/histidine kinase"/>
    <property type="match status" value="1"/>
</dbReference>
<keyword evidence="8" id="KW-0472">Membrane</keyword>
<dbReference type="CDD" id="cd00082">
    <property type="entry name" value="HisKA"/>
    <property type="match status" value="1"/>
</dbReference>
<dbReference type="Gene3D" id="3.30.565.10">
    <property type="entry name" value="Histidine kinase-like ATPase, C-terminal domain"/>
    <property type="match status" value="1"/>
</dbReference>
<dbReference type="SUPFAM" id="SSF47384">
    <property type="entry name" value="Homodimeric domain of signal transducing histidine kinase"/>
    <property type="match status" value="1"/>
</dbReference>
<dbReference type="InterPro" id="IPR001789">
    <property type="entry name" value="Sig_transdc_resp-reg_receiver"/>
</dbReference>
<dbReference type="Pfam" id="PF00512">
    <property type="entry name" value="HisKA"/>
    <property type="match status" value="1"/>
</dbReference>
<dbReference type="SUPFAM" id="SSF63829">
    <property type="entry name" value="Calcium-dependent phosphotriesterase"/>
    <property type="match status" value="1"/>
</dbReference>
<dbReference type="EC" id="2.7.13.3" evidence="2"/>
<reference evidence="12 13" key="1">
    <citation type="submission" date="2021-03" db="EMBL/GenBank/DDBJ databases">
        <title>Winogradskyella sp. nov., isolated from costal sediment.</title>
        <authorList>
            <person name="Gao C."/>
        </authorList>
    </citation>
    <scope>NUCLEOTIDE SEQUENCE [LARGE SCALE GENOMIC DNA]</scope>
    <source>
        <strain evidence="12 13">DF17</strain>
    </source>
</reference>
<dbReference type="SMART" id="SM00342">
    <property type="entry name" value="HTH_ARAC"/>
    <property type="match status" value="1"/>
</dbReference>
<evidence type="ECO:0000256" key="8">
    <source>
        <dbReference type="SAM" id="Phobius"/>
    </source>
</evidence>
<feature type="coiled-coil region" evidence="7">
    <location>
        <begin position="1252"/>
        <end position="1279"/>
    </location>
</feature>
<keyword evidence="7" id="KW-0175">Coiled coil</keyword>
<dbReference type="PANTHER" id="PTHR43547">
    <property type="entry name" value="TWO-COMPONENT HISTIDINE KINASE"/>
    <property type="match status" value="1"/>
</dbReference>
<dbReference type="CDD" id="cd16922">
    <property type="entry name" value="HATPase_EvgS-ArcB-TorS-like"/>
    <property type="match status" value="1"/>
</dbReference>
<evidence type="ECO:0000259" key="11">
    <source>
        <dbReference type="PROSITE" id="PS50110"/>
    </source>
</evidence>
<keyword evidence="4" id="KW-0805">Transcription regulation</keyword>
<evidence type="ECO:0000256" key="4">
    <source>
        <dbReference type="ARBA" id="ARBA00023015"/>
    </source>
</evidence>
<dbReference type="SUPFAM" id="SSF46689">
    <property type="entry name" value="Homeodomain-like"/>
    <property type="match status" value="1"/>
</dbReference>
<dbReference type="SMART" id="SM00387">
    <property type="entry name" value="HATPase_c"/>
    <property type="match status" value="1"/>
</dbReference>
<sequence length="1399" mass="158651">MLLGFVVSVPLVAQQAEGLKATDKSILATVDHFGLSDGLMLDCLDRGFKDKAGRLWLNPCDESAIGLGFSFFQFDGTKSFSYNFQPDWTNNNDRSYAWKLSGIADDGTLYGLNYQQKTGEEVIFQWHPDTNEQAYYQLKTGEILIGLHANHENVLFALLRKGDTFQIISNSSGSWVKNAALPFPSKARELFQFPYGFSFVGDKAWFFYENEGMVCIDFKTQEMRFQTWKDLNPSANIQPHWSDLCCEVQPWKMMALPNGKLLMYLGIKNGFFTYDTESSVLTPLANLNQGTIAKRPGALFKIHLAQDDLGNVLIISATVNTTGVPTNDFDVLEAWIWKRDGSWRNISETLLDDDVYLGIHAFERPDKFISSNLNYEMSWVTENGLFTAALSPDLQIKTYKKLEAYRVGMRSINYLSQQRLLVNTDFQNIDELDLNTGQFKPFKGMKMEALPLSKVVKQGGNLWAAQRNNTMLKCDLDNLFCEQIDLGIYSEKFLFLDANTMFLASKYGELYTYNTNTKVLSQIESGTAPIGINSEVTDIKLADNGLIWLSALNGLWSFDSANKVLKDYKTIHPLLGESLMTIHINQDGRLWLGSSKQGVVIFDTTSNTIQQIKSTNGLSNNTVVSLLEDNDNYKWAATYSGISVMDNNGVVQFTLDQSDGLSDHEFNRMSSKKLPDGRLVFGGINGLNILNPKVIIKTLSDRNQNKLYLTGIEYYDKQKASRTSLSSNTLLNSPILISAEANYLKLDYAQSVYTNIERHNYAYRIIPIQTDEFQEIETPWINLGNSSELTINNLPSGDFNIQIIGFDEHSNQSLSPLEIPVSVQAFFYQKWWFYALILIPFLLFTIAWLRRNKQEKKRLQLEVERRTQQIQKDKSTIENQANRLAYLDRAKTRFFTNISHEFRTPLTVIIGILDQIKGFEGPKELIRRNSRQILGLVNQILDLRKLESGKMHAHYQQGDLVTYLQYLLESFHSLAEDKRITLTLECKQNSLLADYDPEKLRHILSNLLSNAIKHTPEAGQVKLFLEEISESNTPRYRLSVSDTGKGIPADQLSHIFDRFYQVEDEISQTGVGTGLGLTLVKELVQLLDGEISVESDTEHGTRFTVELPLTRNANIQTSLRKQHIPLKSQTSGADPILVQHNNAKELPVLLIVEDNSDVREYLVITLRGTLECVQAKNGNEGLQKAIEIVPDVIISDVMMPGMDGFALCQALKSDERTSHIPVILLTAKADIASKVAGLVEGADAYLTKPFHERELRAQLKNLLNLRQKLQERYKNLEHLEPSQNPKLAQEDVFLLKARQIIQEHLGDESFGVRQMCQELAMSRTQLHNKIKALTNQSTTRLIRKIRINKAKELLKTSNLNISEIATEVGISSIQYFSKMFHEETGLSPKHFREQIQSKD</sequence>
<dbReference type="SUPFAM" id="SSF52172">
    <property type="entry name" value="CheY-like"/>
    <property type="match status" value="1"/>
</dbReference>
<dbReference type="Proteomes" id="UP000676776">
    <property type="component" value="Unassembled WGS sequence"/>
</dbReference>
<evidence type="ECO:0000256" key="2">
    <source>
        <dbReference type="ARBA" id="ARBA00012438"/>
    </source>
</evidence>
<dbReference type="EMBL" id="JAGEVF010000004">
    <property type="protein sequence ID" value="MBO3116491.1"/>
    <property type="molecule type" value="Genomic_DNA"/>
</dbReference>
<dbReference type="SMART" id="SM00388">
    <property type="entry name" value="HisKA"/>
    <property type="match status" value="1"/>
</dbReference>
<dbReference type="Gene3D" id="3.40.50.2300">
    <property type="match status" value="1"/>
</dbReference>
<evidence type="ECO:0000313" key="12">
    <source>
        <dbReference type="EMBL" id="MBO3116491.1"/>
    </source>
</evidence>
<dbReference type="PANTHER" id="PTHR43547:SF2">
    <property type="entry name" value="HYBRID SIGNAL TRANSDUCTION HISTIDINE KINASE C"/>
    <property type="match status" value="1"/>
</dbReference>
<dbReference type="Gene3D" id="1.10.287.130">
    <property type="match status" value="1"/>
</dbReference>
<dbReference type="Gene3D" id="2.130.10.10">
    <property type="entry name" value="YVTN repeat-like/Quinoprotein amine dehydrogenase"/>
    <property type="match status" value="1"/>
</dbReference>
<feature type="domain" description="Response regulatory" evidence="11">
    <location>
        <begin position="1148"/>
        <end position="1263"/>
    </location>
</feature>
<dbReference type="InterPro" id="IPR003661">
    <property type="entry name" value="HisK_dim/P_dom"/>
</dbReference>
<dbReference type="Gene3D" id="1.10.10.60">
    <property type="entry name" value="Homeodomain-like"/>
    <property type="match status" value="1"/>
</dbReference>
<keyword evidence="8" id="KW-1133">Transmembrane helix</keyword>
<dbReference type="PROSITE" id="PS01124">
    <property type="entry name" value="HTH_ARAC_FAMILY_2"/>
    <property type="match status" value="1"/>
</dbReference>
<evidence type="ECO:0000259" key="9">
    <source>
        <dbReference type="PROSITE" id="PS01124"/>
    </source>
</evidence>
<comment type="catalytic activity">
    <reaction evidence="1">
        <text>ATP + protein L-histidine = ADP + protein N-phospho-L-histidine.</text>
        <dbReference type="EC" id="2.7.13.3"/>
    </reaction>
</comment>
<feature type="domain" description="Histidine kinase" evidence="10">
    <location>
        <begin position="897"/>
        <end position="1111"/>
    </location>
</feature>
<comment type="caution">
    <text evidence="12">The sequence shown here is derived from an EMBL/GenBank/DDBJ whole genome shotgun (WGS) entry which is preliminary data.</text>
</comment>
<gene>
    <name evidence="12" type="ORF">J4050_07015</name>
</gene>
<dbReference type="InterPro" id="IPR005467">
    <property type="entry name" value="His_kinase_dom"/>
</dbReference>
<dbReference type="Pfam" id="PF02518">
    <property type="entry name" value="HATPase_c"/>
    <property type="match status" value="1"/>
</dbReference>
<dbReference type="SMART" id="SM00448">
    <property type="entry name" value="REC"/>
    <property type="match status" value="1"/>
</dbReference>
<keyword evidence="8" id="KW-0812">Transmembrane</keyword>
<dbReference type="InterPro" id="IPR036097">
    <property type="entry name" value="HisK_dim/P_sf"/>
</dbReference>
<evidence type="ECO:0000259" key="10">
    <source>
        <dbReference type="PROSITE" id="PS50109"/>
    </source>
</evidence>
<dbReference type="InterPro" id="IPR003594">
    <property type="entry name" value="HATPase_dom"/>
</dbReference>
<dbReference type="InterPro" id="IPR004358">
    <property type="entry name" value="Sig_transdc_His_kin-like_C"/>
</dbReference>
<dbReference type="InterPro" id="IPR036890">
    <property type="entry name" value="HATPase_C_sf"/>
</dbReference>
<dbReference type="PROSITE" id="PS50109">
    <property type="entry name" value="HIS_KIN"/>
    <property type="match status" value="1"/>
</dbReference>
<protein>
    <recommendedName>
        <fullName evidence="2">histidine kinase</fullName>
        <ecNumber evidence="2">2.7.13.3</ecNumber>
    </recommendedName>
</protein>
<feature type="modified residue" description="4-aspartylphosphate" evidence="6">
    <location>
        <position position="1196"/>
    </location>
</feature>
<proteinExistence type="predicted"/>
<dbReference type="PRINTS" id="PR00344">
    <property type="entry name" value="BCTRLSENSOR"/>
</dbReference>
<evidence type="ECO:0000313" key="13">
    <source>
        <dbReference type="Proteomes" id="UP000676776"/>
    </source>
</evidence>
<name>A0ABS3T165_9FLAO</name>
<evidence type="ECO:0000256" key="5">
    <source>
        <dbReference type="ARBA" id="ARBA00023163"/>
    </source>
</evidence>
<evidence type="ECO:0000256" key="7">
    <source>
        <dbReference type="SAM" id="Coils"/>
    </source>
</evidence>
<dbReference type="InterPro" id="IPR011006">
    <property type="entry name" value="CheY-like_superfamily"/>
</dbReference>
<keyword evidence="3 6" id="KW-0597">Phosphoprotein</keyword>
<dbReference type="PROSITE" id="PS50110">
    <property type="entry name" value="RESPONSE_REGULATORY"/>
    <property type="match status" value="1"/>
</dbReference>
<dbReference type="Pfam" id="PF12833">
    <property type="entry name" value="HTH_18"/>
    <property type="match status" value="1"/>
</dbReference>
<evidence type="ECO:0000256" key="1">
    <source>
        <dbReference type="ARBA" id="ARBA00000085"/>
    </source>
</evidence>
<dbReference type="Gene3D" id="2.60.40.10">
    <property type="entry name" value="Immunoglobulins"/>
    <property type="match status" value="1"/>
</dbReference>